<dbReference type="OrthoDB" id="4394845at2"/>
<evidence type="ECO:0000313" key="2">
    <source>
        <dbReference type="EMBL" id="PJG82456.1"/>
    </source>
</evidence>
<dbReference type="Proteomes" id="UP000230282">
    <property type="component" value="Unassembled WGS sequence"/>
</dbReference>
<feature type="transmembrane region" description="Helical" evidence="1">
    <location>
        <begin position="12"/>
        <end position="34"/>
    </location>
</feature>
<protein>
    <submittedName>
        <fullName evidence="2">Dimethyl sulfoxide reductase</fullName>
    </submittedName>
</protein>
<dbReference type="PANTHER" id="PTHR38095:SF1">
    <property type="entry name" value="ANAEROBIC DIMETHYL SULFOXIDE REDUCTASE CHAIN YNFH"/>
    <property type="match status" value="1"/>
</dbReference>
<dbReference type="RefSeq" id="WP_100297168.1">
    <property type="nucleotide sequence ID" value="NZ_PHGZ01000020.1"/>
</dbReference>
<evidence type="ECO:0000313" key="3">
    <source>
        <dbReference type="Proteomes" id="UP000230282"/>
    </source>
</evidence>
<proteinExistence type="predicted"/>
<keyword evidence="1" id="KW-0812">Transmembrane</keyword>
<dbReference type="GO" id="GO:0005886">
    <property type="term" value="C:plasma membrane"/>
    <property type="evidence" value="ECO:0007669"/>
    <property type="project" value="TreeGrafter"/>
</dbReference>
<feature type="transmembrane region" description="Helical" evidence="1">
    <location>
        <begin position="181"/>
        <end position="201"/>
    </location>
</feature>
<name>A0A2M8RU85_9PAST</name>
<dbReference type="InterPro" id="IPR007059">
    <property type="entry name" value="DmsC"/>
</dbReference>
<dbReference type="Pfam" id="PF04976">
    <property type="entry name" value="DmsC"/>
    <property type="match status" value="1"/>
</dbReference>
<keyword evidence="3" id="KW-1185">Reference proteome</keyword>
<dbReference type="AlphaFoldDB" id="A0A2M8RU85"/>
<accession>A0A2M8RU85</accession>
<comment type="caution">
    <text evidence="2">The sequence shown here is derived from an EMBL/GenBank/DDBJ whole genome shotgun (WGS) entry which is preliminary data.</text>
</comment>
<keyword evidence="1" id="KW-1133">Transmembrane helix</keyword>
<dbReference type="GO" id="GO:0019645">
    <property type="term" value="P:anaerobic electron transport chain"/>
    <property type="evidence" value="ECO:0007669"/>
    <property type="project" value="InterPro"/>
</dbReference>
<keyword evidence="1" id="KW-0472">Membrane</keyword>
<dbReference type="GO" id="GO:0009389">
    <property type="term" value="F:dimethyl sulfoxide reductase activity"/>
    <property type="evidence" value="ECO:0007669"/>
    <property type="project" value="TreeGrafter"/>
</dbReference>
<dbReference type="PANTHER" id="PTHR38095">
    <property type="entry name" value="ANAEROBIC DIMETHYL SULFOXIDE REDUCTASE CHAIN YNFH"/>
    <property type="match status" value="1"/>
</dbReference>
<dbReference type="GO" id="GO:0009390">
    <property type="term" value="C:dimethyl sulfoxide reductase complex"/>
    <property type="evidence" value="ECO:0007669"/>
    <property type="project" value="TreeGrafter"/>
</dbReference>
<dbReference type="EMBL" id="PHGZ01000020">
    <property type="protein sequence ID" value="PJG82456.1"/>
    <property type="molecule type" value="Genomic_DNA"/>
</dbReference>
<feature type="transmembrane region" description="Helical" evidence="1">
    <location>
        <begin position="221"/>
        <end position="240"/>
    </location>
</feature>
<feature type="transmembrane region" description="Helical" evidence="1">
    <location>
        <begin position="151"/>
        <end position="169"/>
    </location>
</feature>
<organism evidence="2 3">
    <name type="scientific">Caviibacterium pharyngocola</name>
    <dbReference type="NCBI Taxonomy" id="28159"/>
    <lineage>
        <taxon>Bacteria</taxon>
        <taxon>Pseudomonadati</taxon>
        <taxon>Pseudomonadota</taxon>
        <taxon>Gammaproteobacteria</taxon>
        <taxon>Pasteurellales</taxon>
        <taxon>Pasteurellaceae</taxon>
        <taxon>Caviibacterium</taxon>
    </lineage>
</organism>
<reference evidence="2 3" key="1">
    <citation type="submission" date="2017-11" db="EMBL/GenBank/DDBJ databases">
        <title>Reclassification of Bisgaard taxon 5 as Caviibacterium pharyngocola gen. nov., sp. nov.</title>
        <authorList>
            <person name="Christensen H."/>
        </authorList>
    </citation>
    <scope>NUCLEOTIDE SEQUENCE [LARGE SCALE GENOMIC DNA]</scope>
    <source>
        <strain evidence="2 3">7_3</strain>
    </source>
</reference>
<gene>
    <name evidence="2" type="ORF">CVP04_08965</name>
</gene>
<feature type="transmembrane region" description="Helical" evidence="1">
    <location>
        <begin position="46"/>
        <end position="67"/>
    </location>
</feature>
<sequence length="279" mass="30150">MNAGLHELPLILFTVLAQSAVGSVLVFAFALFNTQNTQSRNHIHKAMFVLLALLGIGFLSSVMHLGSPLRAFNSLNRVGESMLSNEIASGSAFFAVAGLYWLCAILNKLPTALGKVWIALAAIVGLVFMWMMANLYRIPTVPTWDTVLTPISFYLTLVAGGLSLAYALLQPNRHKEYCLKWLPWAYLVGVLLIAITAVYQGVHIGSIQSSAQQAAALVPDFAQMTALRLCLLGVAATILFKGKSLPLLTLAFLLTFVAEFIGRTLFYGLHMTVGTAFGG</sequence>
<feature type="transmembrane region" description="Helical" evidence="1">
    <location>
        <begin position="87"/>
        <end position="106"/>
    </location>
</feature>
<evidence type="ECO:0000256" key="1">
    <source>
        <dbReference type="SAM" id="Phobius"/>
    </source>
</evidence>
<feature type="transmembrane region" description="Helical" evidence="1">
    <location>
        <begin position="247"/>
        <end position="269"/>
    </location>
</feature>
<feature type="transmembrane region" description="Helical" evidence="1">
    <location>
        <begin position="113"/>
        <end position="131"/>
    </location>
</feature>